<sequence>MSENLLDMPVNFETAFGNAKDRSSIRKFDFVNTAKYDWRARVNPPGQAKENRYIDRSQRQLHMHCALPVHCLGWIGQHLKQNLGTRQAQRWHFRIGGNL</sequence>
<accession>A0A834WNS0</accession>
<evidence type="ECO:0000313" key="1">
    <source>
        <dbReference type="EMBL" id="KAF7830330.1"/>
    </source>
</evidence>
<name>A0A834WNS0_9FABA</name>
<protein>
    <submittedName>
        <fullName evidence="1">Uncharacterized protein</fullName>
    </submittedName>
</protein>
<dbReference type="AlphaFoldDB" id="A0A834WNS0"/>
<proteinExistence type="predicted"/>
<dbReference type="Proteomes" id="UP000634136">
    <property type="component" value="Unassembled WGS sequence"/>
</dbReference>
<keyword evidence="2" id="KW-1185">Reference proteome</keyword>
<gene>
    <name evidence="1" type="ORF">G2W53_012663</name>
</gene>
<dbReference type="EMBL" id="JAAIUW010000005">
    <property type="protein sequence ID" value="KAF7830330.1"/>
    <property type="molecule type" value="Genomic_DNA"/>
</dbReference>
<reference evidence="1" key="1">
    <citation type="submission" date="2020-09" db="EMBL/GenBank/DDBJ databases">
        <title>Genome-Enabled Discovery of Anthraquinone Biosynthesis in Senna tora.</title>
        <authorList>
            <person name="Kang S.-H."/>
            <person name="Pandey R.P."/>
            <person name="Lee C.-M."/>
            <person name="Sim J.-S."/>
            <person name="Jeong J.-T."/>
            <person name="Choi B.-S."/>
            <person name="Jung M."/>
            <person name="Ginzburg D."/>
            <person name="Zhao K."/>
            <person name="Won S.Y."/>
            <person name="Oh T.-J."/>
            <person name="Yu Y."/>
            <person name="Kim N.-H."/>
            <person name="Lee O.R."/>
            <person name="Lee T.-H."/>
            <person name="Bashyal P."/>
            <person name="Kim T.-S."/>
            <person name="Lee W.-H."/>
            <person name="Kawkins C."/>
            <person name="Kim C.-K."/>
            <person name="Kim J.S."/>
            <person name="Ahn B.O."/>
            <person name="Rhee S.Y."/>
            <person name="Sohng J.K."/>
        </authorList>
    </citation>
    <scope>NUCLEOTIDE SEQUENCE</scope>
    <source>
        <tissue evidence="1">Leaf</tissue>
    </source>
</reference>
<evidence type="ECO:0000313" key="2">
    <source>
        <dbReference type="Proteomes" id="UP000634136"/>
    </source>
</evidence>
<comment type="caution">
    <text evidence="1">The sequence shown here is derived from an EMBL/GenBank/DDBJ whole genome shotgun (WGS) entry which is preliminary data.</text>
</comment>
<organism evidence="1 2">
    <name type="scientific">Senna tora</name>
    <dbReference type="NCBI Taxonomy" id="362788"/>
    <lineage>
        <taxon>Eukaryota</taxon>
        <taxon>Viridiplantae</taxon>
        <taxon>Streptophyta</taxon>
        <taxon>Embryophyta</taxon>
        <taxon>Tracheophyta</taxon>
        <taxon>Spermatophyta</taxon>
        <taxon>Magnoliopsida</taxon>
        <taxon>eudicotyledons</taxon>
        <taxon>Gunneridae</taxon>
        <taxon>Pentapetalae</taxon>
        <taxon>rosids</taxon>
        <taxon>fabids</taxon>
        <taxon>Fabales</taxon>
        <taxon>Fabaceae</taxon>
        <taxon>Caesalpinioideae</taxon>
        <taxon>Cassia clade</taxon>
        <taxon>Senna</taxon>
    </lineage>
</organism>